<reference evidence="3" key="1">
    <citation type="submission" date="2018-05" db="EMBL/GenBank/DDBJ databases">
        <title>Isolation of two bat adenoviruses from Japanese wild bats.</title>
        <authorList>
            <person name="Kobayashi T."/>
            <person name="Murakami S."/>
            <person name="Horimoto T."/>
        </authorList>
    </citation>
    <scope>NUCLEOTIDE SEQUENCE [LARGE SCALE GENOMIC DNA]</scope>
    <source>
        <strain evidence="3">Vs9</strain>
    </source>
</reference>
<dbReference type="HAMAP" id="MF_04049">
    <property type="entry name" value="ADV_CAP8"/>
    <property type="match status" value="1"/>
</dbReference>
<accession>A0A3G9E9U3</accession>
<comment type="similarity">
    <text evidence="1">Belongs to the adenoviridae hexon-linking protein family.</text>
</comment>
<comment type="subcellular location">
    <molecule>Hexon-linking protein-N</molecule>
    <subcellularLocation>
        <location evidence="1">Virion</location>
    </subcellularLocation>
    <text evidence="1">Located on the inner side of the capsid shell. Present in 120 copies per virion.</text>
</comment>
<feature type="peptide" id="PRO_5018342488" description="Hexon-linking protein-N" evidence="1">
    <location>
        <begin position="1"/>
        <end position="111"/>
    </location>
</feature>
<keyword evidence="1" id="KW-0597">Phosphoprotein</keyword>
<dbReference type="EMBL" id="LC385827">
    <property type="protein sequence ID" value="BBE29319.1"/>
    <property type="molecule type" value="Genomic_DNA"/>
</dbReference>
<dbReference type="InterPro" id="IPR000646">
    <property type="entry name" value="Adeno_PVIII"/>
</dbReference>
<keyword evidence="1" id="KW-0167">Capsid protein</keyword>
<comment type="PTM">
    <text evidence="1">Cleaved by the viral protease during virion maturation. May cause the middle segment to be shed from the capsid.</text>
</comment>
<comment type="caution">
    <text evidence="1">Lacks conserved residue(s) required for the propagation of feature annotation.</text>
</comment>
<name>A0A3G9E9U3_9ADEN</name>
<dbReference type="GO" id="GO:0019028">
    <property type="term" value="C:viral capsid"/>
    <property type="evidence" value="ECO:0007669"/>
    <property type="project" value="UniProtKB-UniRule"/>
</dbReference>
<comment type="subunit">
    <text evidence="1">Interacts with the peripentonal hexons as well as the hexons in the facets. Part of a complex composed of the core-capsid bridging protein, the endosome lysis protein VI and the hexon-linking protein VIII; these interactions bridge the virus core to the capsid.</text>
</comment>
<dbReference type="Pfam" id="PF01310">
    <property type="entry name" value="Adeno_PVIII"/>
    <property type="match status" value="1"/>
</dbReference>
<feature type="chain" id="PRO_5023375037" description="Pre-hexon-linking protein VIII" evidence="1">
    <location>
        <begin position="1"/>
        <end position="226"/>
    </location>
</feature>
<comment type="miscellaneous">
    <text evidence="1">All late proteins expressed from the major late promoter are produced by alternative splicing and alternative polyadenylation of the same gene giving rise to non-overlapping ORFs. A leader sequence is present in the N-terminus of all these mRNAs and is recognized by the viral shutoff protein to provide expression although conventional translation via ribosome scanning from the cap has been shut off in the host cell.</text>
</comment>
<proteinExistence type="evidence at transcript level"/>
<feature type="modified residue" description="Phosphoserine; by host" evidence="1">
    <location>
        <position position="120"/>
    </location>
</feature>
<dbReference type="GO" id="GO:0031423">
    <property type="term" value="F:hexon binding"/>
    <property type="evidence" value="ECO:0007669"/>
    <property type="project" value="InterPro"/>
</dbReference>
<comment type="subcellular location">
    <molecule>Hexon-linking protein-C</molecule>
    <subcellularLocation>
        <location evidence="1">Virion</location>
    </subcellularLocation>
    <text evidence="1">Located on the inner side of the capsid shell. Present in 120 copies per virion.</text>
</comment>
<comment type="induction">
    <text evidence="1">Expressed in the late phase of the viral replicative cycle.</text>
</comment>
<comment type="subcellular location">
    <molecule>Pre-hexon-linking protein VIII</molecule>
    <subcellularLocation>
        <location evidence="1">Host nucleus</location>
    </subcellularLocation>
</comment>
<comment type="function">
    <text evidence="1">Hexon-linking protein-N: Structural component of the virion that acts as a cement protein on the capsid interior and which glue the peripentonal hexons and group-of-nine hexons together.</text>
</comment>
<dbReference type="GO" id="GO:0042025">
    <property type="term" value="C:host cell nucleus"/>
    <property type="evidence" value="ECO:0007669"/>
    <property type="project" value="UniProtKB-SubCell"/>
</dbReference>
<feature type="site" description="Cleavage; by viral protease" evidence="1">
    <location>
        <begin position="156"/>
        <end position="157"/>
    </location>
</feature>
<feature type="peptide" id="PRO_5018342489" description="Hexon-linking protein-C" evidence="1">
    <location>
        <begin position="157"/>
        <end position="226"/>
    </location>
</feature>
<keyword evidence="1" id="KW-0946">Virion</keyword>
<dbReference type="Gene3D" id="6.10.250.1460">
    <property type="match status" value="1"/>
</dbReference>
<keyword evidence="3" id="KW-1185">Reference proteome</keyword>
<evidence type="ECO:0000256" key="1">
    <source>
        <dbReference type="HAMAP-Rule" id="MF_04049"/>
    </source>
</evidence>
<keyword evidence="1" id="KW-0426">Late protein</keyword>
<sequence length="226" mass="24635">MAKEIPAPYMWSYQPQTGHAAGAAQDYSTQMNWLSAGPAMINQVFEIRDLRNKILMTQAKITETPRTIMDPPVWPAALVTQQEPPPSTVALPRNYALENAMTNAGVQLAGGRRLPVTPSSVDIKDWALRGRGIQLSEGFPSVSQLRADGTFQLGGGSRSSFDPTQAFLTIQQASTLPRSGGIGSVQFVREFVPEVYLNPFSGPANTFPDQFIPNYDIVTNSVDGYD</sequence>
<evidence type="ECO:0000313" key="3">
    <source>
        <dbReference type="Proteomes" id="UP000319764"/>
    </source>
</evidence>
<evidence type="ECO:0000313" key="2">
    <source>
        <dbReference type="EMBL" id="BBE29319.1"/>
    </source>
</evidence>
<feature type="site" description="Cleavage; by viral protease" evidence="1">
    <location>
        <begin position="111"/>
        <end position="112"/>
    </location>
</feature>
<gene>
    <name evidence="1" type="primary">L4</name>
</gene>
<feature type="modified residue" description="Phosphothreonine; by host" evidence="1">
    <location>
        <position position="64"/>
    </location>
</feature>
<comment type="function">
    <text evidence="1">Hexon-linking protein-C: Structural component of the virion that acts as a cement protein on the capsid interior and which glue the peripentonal hexons and group-of-nine hexons together.</text>
</comment>
<dbReference type="Proteomes" id="UP000319764">
    <property type="component" value="Segment"/>
</dbReference>
<keyword evidence="1" id="KW-1048">Host nucleus</keyword>
<protein>
    <recommendedName>
        <fullName evidence="1">Pre-hexon-linking protein VIII</fullName>
    </recommendedName>
    <alternativeName>
        <fullName evidence="1">Pre-protein VIII</fullName>
        <shortName evidence="1">pVIII</shortName>
    </alternativeName>
    <component>
        <recommendedName>
            <fullName evidence="1">Hexon-linking protein-N</fullName>
        </recommendedName>
        <alternativeName>
            <fullName evidence="1">12.1 kDa protein VIII</fullName>
        </alternativeName>
        <alternativeName>
            <fullName evidence="1">Protein VIII-N</fullName>
        </alternativeName>
    </component>
    <component>
        <recommendedName>
            <fullName evidence="1">Hexon-linking protein-C</fullName>
        </recommendedName>
        <alternativeName>
            <fullName evidence="1">7.6 kDa protein VIII</fullName>
        </alternativeName>
        <alternativeName>
            <fullName evidence="1">Protein VIII-C</fullName>
        </alternativeName>
    </component>
</protein>
<organism evidence="2 3">
    <name type="scientific">Bat mastadenovirus</name>
    <dbReference type="NCBI Taxonomy" id="740971"/>
    <lineage>
        <taxon>Viruses</taxon>
        <taxon>Varidnaviria</taxon>
        <taxon>Bamfordvirae</taxon>
        <taxon>Preplasmiviricota</taxon>
        <taxon>Polisuviricotina</taxon>
        <taxon>Pharingeaviricetes</taxon>
        <taxon>Rowavirales</taxon>
        <taxon>Adenoviridae</taxon>
        <taxon>Mastadenovirus</taxon>
        <taxon>Mastadenovirus asiensse</taxon>
    </lineage>
</organism>